<dbReference type="KEGG" id="fcy:FRACYDRAFT_271669"/>
<sequence length="429" mass="45822">MDYKQCDVSWCGSSKSECEECGGDAFTYLEEGERTDCLARWSACTNNKNGCCDGPSGSTCTEIGQYYWQCLPSSNNETPVTAGPMISSTPPPSNAPVTTITTTSPTIPPTRQSSSPSRCGCDSSCTQQVLDSLADGYSCGSRIDWVVSKVGLTESDACKMVGDEYPTICGACDCYSDSSPIPSPIENPPSPPTPGDTAPSSSQNDIEWDGSDLVLTHYWDCSGQSCDATTLSPWNYDEYRSPSGYSPQDPNDFGGPSLYGEKLWVTAAIMNIDQGSDDGCCGSTSEGGCGNCILIQNPDSLHPDWSVMAMKKNTCGSCGSSKHADINVPGFDVLQYSLANICGDEPNTGLTKDQSTILGEWYKTHSNTADAGAELCGFLPEAYQKGCSIFSDWGWTGGKTSRARYKVVDCPQQFKTFVGSLFDEDGVID</sequence>
<dbReference type="OrthoDB" id="10035502at2759"/>
<feature type="region of interest" description="Disordered" evidence="1">
    <location>
        <begin position="180"/>
        <end position="206"/>
    </location>
</feature>
<proteinExistence type="predicted"/>
<dbReference type="SUPFAM" id="SSF50685">
    <property type="entry name" value="Barwin-like endoglucanases"/>
    <property type="match status" value="1"/>
</dbReference>
<dbReference type="Proteomes" id="UP000095751">
    <property type="component" value="Unassembled WGS sequence"/>
</dbReference>
<dbReference type="EMBL" id="KV784379">
    <property type="protein sequence ID" value="OEU08713.1"/>
    <property type="molecule type" value="Genomic_DNA"/>
</dbReference>
<accession>A0A1E7ET26</accession>
<feature type="compositionally biased region" description="Pro residues" evidence="1">
    <location>
        <begin position="181"/>
        <end position="194"/>
    </location>
</feature>
<evidence type="ECO:0000256" key="1">
    <source>
        <dbReference type="SAM" id="MobiDB-lite"/>
    </source>
</evidence>
<name>A0A1E7ET26_9STRA</name>
<protein>
    <recommendedName>
        <fullName evidence="4">CBM1 domain-containing protein</fullName>
    </recommendedName>
</protein>
<evidence type="ECO:0000313" key="3">
    <source>
        <dbReference type="Proteomes" id="UP000095751"/>
    </source>
</evidence>
<dbReference type="AlphaFoldDB" id="A0A1E7ET26"/>
<dbReference type="InParanoid" id="A0A1E7ET26"/>
<reference evidence="2 3" key="1">
    <citation type="submission" date="2016-09" db="EMBL/GenBank/DDBJ databases">
        <title>Extensive genetic diversity and differential bi-allelic expression allows diatom success in the polar Southern Ocean.</title>
        <authorList>
            <consortium name="DOE Joint Genome Institute"/>
            <person name="Mock T."/>
            <person name="Otillar R.P."/>
            <person name="Strauss J."/>
            <person name="Dupont C."/>
            <person name="Frickenhaus S."/>
            <person name="Maumus F."/>
            <person name="Mcmullan M."/>
            <person name="Sanges R."/>
            <person name="Schmutz J."/>
            <person name="Toseland A."/>
            <person name="Valas R."/>
            <person name="Veluchamy A."/>
            <person name="Ward B.J."/>
            <person name="Allen A."/>
            <person name="Barry K."/>
            <person name="Falciatore A."/>
            <person name="Ferrante M."/>
            <person name="Fortunato A.E."/>
            <person name="Gloeckner G."/>
            <person name="Gruber A."/>
            <person name="Hipkin R."/>
            <person name="Janech M."/>
            <person name="Kroth P."/>
            <person name="Leese F."/>
            <person name="Lindquist E."/>
            <person name="Lyon B.R."/>
            <person name="Martin J."/>
            <person name="Mayer C."/>
            <person name="Parker M."/>
            <person name="Quesneville H."/>
            <person name="Raymond J."/>
            <person name="Uhlig C."/>
            <person name="Valentin K.U."/>
            <person name="Worden A.Z."/>
            <person name="Armbrust E.V."/>
            <person name="Bowler C."/>
            <person name="Green B."/>
            <person name="Moulton V."/>
            <person name="Van Oosterhout C."/>
            <person name="Grigoriev I."/>
        </authorList>
    </citation>
    <scope>NUCLEOTIDE SEQUENCE [LARGE SCALE GENOMIC DNA]</scope>
    <source>
        <strain evidence="2 3">CCMP1102</strain>
    </source>
</reference>
<gene>
    <name evidence="2" type="ORF">FRACYDRAFT_271669</name>
</gene>
<keyword evidence="3" id="KW-1185">Reference proteome</keyword>
<organism evidence="2 3">
    <name type="scientific">Fragilariopsis cylindrus CCMP1102</name>
    <dbReference type="NCBI Taxonomy" id="635003"/>
    <lineage>
        <taxon>Eukaryota</taxon>
        <taxon>Sar</taxon>
        <taxon>Stramenopiles</taxon>
        <taxon>Ochrophyta</taxon>
        <taxon>Bacillariophyta</taxon>
        <taxon>Bacillariophyceae</taxon>
        <taxon>Bacillariophycidae</taxon>
        <taxon>Bacillariales</taxon>
        <taxon>Bacillariaceae</taxon>
        <taxon>Fragilariopsis</taxon>
    </lineage>
</organism>
<dbReference type="InterPro" id="IPR036908">
    <property type="entry name" value="RlpA-like_sf"/>
</dbReference>
<evidence type="ECO:0000313" key="2">
    <source>
        <dbReference type="EMBL" id="OEU08713.1"/>
    </source>
</evidence>
<evidence type="ECO:0008006" key="4">
    <source>
        <dbReference type="Google" id="ProtNLM"/>
    </source>
</evidence>